<evidence type="ECO:0000313" key="3">
    <source>
        <dbReference type="Proteomes" id="UP000029665"/>
    </source>
</evidence>
<dbReference type="OrthoDB" id="2755464at2759"/>
<comment type="caution">
    <text evidence="2">The sequence shown here is derived from an EMBL/GenBank/DDBJ whole genome shotgun (WGS) entry which is preliminary data.</text>
</comment>
<protein>
    <submittedName>
        <fullName evidence="2">Uncharacterized protein</fullName>
    </submittedName>
</protein>
<organism evidence="2 3">
    <name type="scientific">Pycnoporus cinnabarinus</name>
    <name type="common">Cinnabar-red polypore</name>
    <name type="synonym">Trametes cinnabarina</name>
    <dbReference type="NCBI Taxonomy" id="5643"/>
    <lineage>
        <taxon>Eukaryota</taxon>
        <taxon>Fungi</taxon>
        <taxon>Dikarya</taxon>
        <taxon>Basidiomycota</taxon>
        <taxon>Agaricomycotina</taxon>
        <taxon>Agaricomycetes</taxon>
        <taxon>Polyporales</taxon>
        <taxon>Polyporaceae</taxon>
        <taxon>Trametes</taxon>
    </lineage>
</organism>
<evidence type="ECO:0000313" key="2">
    <source>
        <dbReference type="EMBL" id="CDO68968.1"/>
    </source>
</evidence>
<evidence type="ECO:0000256" key="1">
    <source>
        <dbReference type="SAM" id="MobiDB-lite"/>
    </source>
</evidence>
<gene>
    <name evidence="2" type="ORF">BN946_scf184782.g16</name>
</gene>
<feature type="compositionally biased region" description="Polar residues" evidence="1">
    <location>
        <begin position="1"/>
        <end position="10"/>
    </location>
</feature>
<dbReference type="AlphaFoldDB" id="A0A060S993"/>
<feature type="compositionally biased region" description="Low complexity" evidence="1">
    <location>
        <begin position="38"/>
        <end position="50"/>
    </location>
</feature>
<keyword evidence="3" id="KW-1185">Reference proteome</keyword>
<accession>A0A060S993</accession>
<name>A0A060S993_PYCCI</name>
<dbReference type="EMBL" id="CCBP010000029">
    <property type="protein sequence ID" value="CDO68968.1"/>
    <property type="molecule type" value="Genomic_DNA"/>
</dbReference>
<sequence length="193" mass="20978">MSNDNLNGTQADWGDNPTPIWQEHTPHPLEQPAQPVHNQNTAQAQQQGTTSGPTEADVIRELLHTVSLLGQESAHTRAVLTQQTETLNLLQSQVRQTSFDSAELTRRVADQAATAFQSIQTAGATTTGSGSTRSGTVKVREPRMFSGKADDVEPFVREVKACIQLQRGAFATEEDKTLYFSLYLKAGAAESLV</sequence>
<feature type="region of interest" description="Disordered" evidence="1">
    <location>
        <begin position="1"/>
        <end position="54"/>
    </location>
</feature>
<dbReference type="HOGENOM" id="CLU_1409445_0_0_1"/>
<dbReference type="Proteomes" id="UP000029665">
    <property type="component" value="Unassembled WGS sequence"/>
</dbReference>
<reference evidence="2" key="1">
    <citation type="submission" date="2014-01" db="EMBL/GenBank/DDBJ databases">
        <title>The genome of the white-rot fungus Pycnoporus cinnabarinus: a basidiomycete model with a versatile arsenal for lignocellulosic biomass breakdown.</title>
        <authorList>
            <person name="Levasseur A."/>
            <person name="Lomascolo A."/>
            <person name="Ruiz-Duenas F.J."/>
            <person name="Uzan E."/>
            <person name="Piumi F."/>
            <person name="Kues U."/>
            <person name="Ram A.F.J."/>
            <person name="Murat C."/>
            <person name="Haon M."/>
            <person name="Benoit I."/>
            <person name="Arfi Y."/>
            <person name="Chevret D."/>
            <person name="Drula E."/>
            <person name="Kwon M.J."/>
            <person name="Gouret P."/>
            <person name="Lesage-Meessen L."/>
            <person name="Lombard V."/>
            <person name="Mariette J."/>
            <person name="Noirot C."/>
            <person name="Park J."/>
            <person name="Patyshakuliyeva A."/>
            <person name="Wieneger R.A.B."/>
            <person name="Wosten H.A.B."/>
            <person name="Martin F."/>
            <person name="Coutinho P.M."/>
            <person name="de Vries R."/>
            <person name="Martinez A.T."/>
            <person name="Klopp C."/>
            <person name="Pontarotti P."/>
            <person name="Henrissat B."/>
            <person name="Record E."/>
        </authorList>
    </citation>
    <scope>NUCLEOTIDE SEQUENCE [LARGE SCALE GENOMIC DNA]</scope>
    <source>
        <strain evidence="2">BRFM137</strain>
    </source>
</reference>
<proteinExistence type="predicted"/>